<dbReference type="InterPro" id="IPR036812">
    <property type="entry name" value="NAD(P)_OxRdtase_dom_sf"/>
</dbReference>
<evidence type="ECO:0000256" key="2">
    <source>
        <dbReference type="ARBA" id="ARBA00022857"/>
    </source>
</evidence>
<protein>
    <submittedName>
        <fullName evidence="8">NADP-dependent oxidoreductase domain-containing protein</fullName>
    </submittedName>
</protein>
<dbReference type="InterPro" id="IPR020471">
    <property type="entry name" value="AKR"/>
</dbReference>
<evidence type="ECO:0000256" key="3">
    <source>
        <dbReference type="ARBA" id="ARBA00023002"/>
    </source>
</evidence>
<dbReference type="Pfam" id="PF00248">
    <property type="entry name" value="Aldo_ket_red"/>
    <property type="match status" value="1"/>
</dbReference>
<dbReference type="FunCoup" id="A0A1Y2AUF1">
    <property type="interactions" value="181"/>
</dbReference>
<dbReference type="PANTHER" id="PTHR43827:SF3">
    <property type="entry name" value="NADP-DEPENDENT OXIDOREDUCTASE DOMAIN-CONTAINING PROTEIN"/>
    <property type="match status" value="1"/>
</dbReference>
<keyword evidence="3" id="KW-0560">Oxidoreductase</keyword>
<evidence type="ECO:0000256" key="4">
    <source>
        <dbReference type="PIRSR" id="PIRSR000097-1"/>
    </source>
</evidence>
<dbReference type="EMBL" id="MCFC01000053">
    <property type="protein sequence ID" value="ORY25837.1"/>
    <property type="molecule type" value="Genomic_DNA"/>
</dbReference>
<dbReference type="OrthoDB" id="416253at2759"/>
<dbReference type="PRINTS" id="PR00069">
    <property type="entry name" value="ALDKETRDTASE"/>
</dbReference>
<feature type="binding site" evidence="5">
    <location>
        <position position="104"/>
    </location>
    <ligand>
        <name>substrate</name>
    </ligand>
</feature>
<dbReference type="InterPro" id="IPR023210">
    <property type="entry name" value="NADP_OxRdtase_dom"/>
</dbReference>
<keyword evidence="9" id="KW-1185">Reference proteome</keyword>
<proteinExistence type="inferred from homology"/>
<comment type="similarity">
    <text evidence="1">Belongs to the aldo/keto reductase family.</text>
</comment>
<dbReference type="InParanoid" id="A0A1Y2AUF1"/>
<organism evidence="8 9">
    <name type="scientific">Naematelia encephala</name>
    <dbReference type="NCBI Taxonomy" id="71784"/>
    <lineage>
        <taxon>Eukaryota</taxon>
        <taxon>Fungi</taxon>
        <taxon>Dikarya</taxon>
        <taxon>Basidiomycota</taxon>
        <taxon>Agaricomycotina</taxon>
        <taxon>Tremellomycetes</taxon>
        <taxon>Tremellales</taxon>
        <taxon>Naemateliaceae</taxon>
        <taxon>Naematelia</taxon>
    </lineage>
</organism>
<comment type="caution">
    <text evidence="8">The sequence shown here is derived from an EMBL/GenBank/DDBJ whole genome shotgun (WGS) entry which is preliminary data.</text>
</comment>
<evidence type="ECO:0000256" key="1">
    <source>
        <dbReference type="ARBA" id="ARBA00007905"/>
    </source>
</evidence>
<feature type="domain" description="NADP-dependent oxidoreductase" evidence="7">
    <location>
        <begin position="21"/>
        <end position="262"/>
    </location>
</feature>
<reference evidence="8 9" key="1">
    <citation type="submission" date="2016-07" db="EMBL/GenBank/DDBJ databases">
        <title>Pervasive Adenine N6-methylation of Active Genes in Fungi.</title>
        <authorList>
            <consortium name="DOE Joint Genome Institute"/>
            <person name="Mondo S.J."/>
            <person name="Dannebaum R.O."/>
            <person name="Kuo R.C."/>
            <person name="Labutti K."/>
            <person name="Haridas S."/>
            <person name="Kuo A."/>
            <person name="Salamov A."/>
            <person name="Ahrendt S.R."/>
            <person name="Lipzen A."/>
            <person name="Sullivan W."/>
            <person name="Andreopoulos W.B."/>
            <person name="Clum A."/>
            <person name="Lindquist E."/>
            <person name="Daum C."/>
            <person name="Ramamoorthy G.K."/>
            <person name="Gryganskyi A."/>
            <person name="Culley D."/>
            <person name="Magnuson J.K."/>
            <person name="James T.Y."/>
            <person name="O'Malley M.A."/>
            <person name="Stajich J.E."/>
            <person name="Spatafora J.W."/>
            <person name="Visel A."/>
            <person name="Grigoriev I.V."/>
        </authorList>
    </citation>
    <scope>NUCLEOTIDE SEQUENCE [LARGE SCALE GENOMIC DNA]</scope>
    <source>
        <strain evidence="8 9">68-887.2</strain>
    </source>
</reference>
<dbReference type="Proteomes" id="UP000193986">
    <property type="component" value="Unassembled WGS sequence"/>
</dbReference>
<dbReference type="AlphaFoldDB" id="A0A1Y2AUF1"/>
<dbReference type="CDD" id="cd19120">
    <property type="entry name" value="AKR_AKR3C2-3"/>
    <property type="match status" value="1"/>
</dbReference>
<evidence type="ECO:0000256" key="6">
    <source>
        <dbReference type="PIRSR" id="PIRSR000097-3"/>
    </source>
</evidence>
<feature type="active site" description="Proton donor" evidence="4">
    <location>
        <position position="51"/>
    </location>
</feature>
<evidence type="ECO:0000259" key="7">
    <source>
        <dbReference type="Pfam" id="PF00248"/>
    </source>
</evidence>
<dbReference type="FunFam" id="3.20.20.100:FF:000002">
    <property type="entry name" value="2,5-diketo-D-gluconic acid reductase A"/>
    <property type="match status" value="1"/>
</dbReference>
<gene>
    <name evidence="8" type="ORF">BCR39DRAFT_542974</name>
</gene>
<dbReference type="SUPFAM" id="SSF51430">
    <property type="entry name" value="NAD(P)-linked oxidoreductase"/>
    <property type="match status" value="1"/>
</dbReference>
<keyword evidence="2" id="KW-0521">NADP</keyword>
<dbReference type="GO" id="GO:0016652">
    <property type="term" value="F:oxidoreductase activity, acting on NAD(P)H as acceptor"/>
    <property type="evidence" value="ECO:0007669"/>
    <property type="project" value="InterPro"/>
</dbReference>
<dbReference type="PANTHER" id="PTHR43827">
    <property type="entry name" value="2,5-DIKETO-D-GLUCONIC ACID REDUCTASE"/>
    <property type="match status" value="1"/>
</dbReference>
<evidence type="ECO:0000256" key="5">
    <source>
        <dbReference type="PIRSR" id="PIRSR000097-2"/>
    </source>
</evidence>
<dbReference type="Gene3D" id="3.20.20.100">
    <property type="entry name" value="NADP-dependent oxidoreductase domain"/>
    <property type="match status" value="1"/>
</dbReference>
<dbReference type="STRING" id="71784.A0A1Y2AUF1"/>
<feature type="site" description="Lowers pKa of active site Tyr" evidence="6">
    <location>
        <position position="76"/>
    </location>
</feature>
<dbReference type="InterPro" id="IPR044494">
    <property type="entry name" value="AKR3C2/3"/>
</dbReference>
<accession>A0A1Y2AUF1</accession>
<evidence type="ECO:0000313" key="8">
    <source>
        <dbReference type="EMBL" id="ORY25837.1"/>
    </source>
</evidence>
<name>A0A1Y2AUF1_9TREE</name>
<evidence type="ECO:0000313" key="9">
    <source>
        <dbReference type="Proteomes" id="UP000193986"/>
    </source>
</evidence>
<sequence length="280" mass="31121">MSLPKLLLSNGRRIPVLGYGLGTANYGRDSSDAVVLALRQGYLHLDGAEAYANDESIRIGLERSGVSRKDIFYTTKCSSKDPRAALLKSLKTLNLEYVDLYLLHSPEYFEEIGLAKAWEMCEEMQTEGLCKSIGVSNFRVKDLKKLAETAKVTPVINQIEFHPYLYKETKPLLDYCKEHAITIAAWGPLTPLTNAKNGPVDVTVAEIAKSTGYTPGQVLLKWCQQVTGGVVLTTSSKASRLQEQMVPFISMPDLTDAQVEAIIENGKSKHFRTYMPHMDE</sequence>
<dbReference type="GO" id="GO:0016616">
    <property type="term" value="F:oxidoreductase activity, acting on the CH-OH group of donors, NAD or NADP as acceptor"/>
    <property type="evidence" value="ECO:0007669"/>
    <property type="project" value="UniProtKB-ARBA"/>
</dbReference>
<dbReference type="PIRSF" id="PIRSF000097">
    <property type="entry name" value="AKR"/>
    <property type="match status" value="1"/>
</dbReference>